<proteinExistence type="predicted"/>
<evidence type="ECO:0000256" key="1">
    <source>
        <dbReference type="SAM" id="MobiDB-lite"/>
    </source>
</evidence>
<gene>
    <name evidence="4" type="ORF">HMPREF0682_2819</name>
</gene>
<feature type="compositionally biased region" description="Pro residues" evidence="1">
    <location>
        <begin position="751"/>
        <end position="779"/>
    </location>
</feature>
<dbReference type="GeneID" id="95359085"/>
<keyword evidence="5" id="KW-1185">Reference proteome</keyword>
<dbReference type="SMART" id="SM00710">
    <property type="entry name" value="PbH1"/>
    <property type="match status" value="9"/>
</dbReference>
<feature type="region of interest" description="Disordered" evidence="1">
    <location>
        <begin position="746"/>
        <end position="803"/>
    </location>
</feature>
<dbReference type="InterPro" id="IPR006626">
    <property type="entry name" value="PbH1"/>
</dbReference>
<reference evidence="4" key="1">
    <citation type="submission" date="2013-08" db="EMBL/GenBank/DDBJ databases">
        <authorList>
            <person name="Durkin A.S."/>
            <person name="Haft D.R."/>
            <person name="McCorrison J."/>
            <person name="Torralba M."/>
            <person name="Gillis M."/>
            <person name="Haft D.H."/>
            <person name="Methe B."/>
            <person name="Sutton G."/>
            <person name="Nelson K.E."/>
        </authorList>
    </citation>
    <scope>NUCLEOTIDE SEQUENCE [LARGE SCALE GENOMIC DNA]</scope>
    <source>
        <strain evidence="4">F0233</strain>
    </source>
</reference>
<dbReference type="OrthoDB" id="3196823at2"/>
<protein>
    <recommendedName>
        <fullName evidence="3">CNA-B domain-containing protein</fullName>
    </recommendedName>
</protein>
<feature type="domain" description="CNA-B" evidence="3">
    <location>
        <begin position="659"/>
        <end position="730"/>
    </location>
</feature>
<comment type="caution">
    <text evidence="4">The sequence shown here is derived from an EMBL/GenBank/DDBJ whole genome shotgun (WGS) entry which is preliminary data.</text>
</comment>
<dbReference type="Pfam" id="PF05738">
    <property type="entry name" value="Cna_B"/>
    <property type="match status" value="1"/>
</dbReference>
<evidence type="ECO:0000256" key="2">
    <source>
        <dbReference type="SAM" id="SignalP"/>
    </source>
</evidence>
<dbReference type="InterPro" id="IPR012332">
    <property type="entry name" value="Autotransporter_pectin_lyase_C"/>
</dbReference>
<sequence length="834" mass="85061">MRKKLCYLLSAILAFGIVAPGGTTTATGLGNSIPAQVLQQGAPADDSDSLSTSQPRAALFDAVTVTVDDEADLLAAIAAATDGDATTIKLTGDIALTGTVTIPAGKVITITNADGAAPTVTGSAKPFVQVAAGGTFTLSGDVTLDGQGRENSFVRTEGSFTLDGATLRNLLASRQGADDQNVGAVIASGGDATFTMASGLITDTTIERDHGAAVYVRDGATATMSGGTITNTTIDNQFAGSVLIDGATFTMEGGEISNGAAGDQIQTSGGVLVLAVNPNGAAADNAIESTFTMNGGTITNCSAPHGGGVYVYGGSAGYRDFWSKAHFTMNGGTISNCQATGLTTATGELSDGAGGGVYVESGSDFVMNDGAITGNTSVGVGGGVATYDTFVAYFHKTAYEDAPGRYYDIVYSQWPSFFPASFTMNGGTISGNSARMEETTQTDRGCGGGVYVASSEVRINAGTIENNTASKQGGGLYVGSVPYTLYINDSLITDNEASVLGGGVWFCPTGEASINVNSGTALYGNTATGAGDDASIVRFPDNEKKTAATISDRMLGGGLADWHLDGATLEADADNSVGVPDPDVARYSTDTAGQTAVSGITDDPASYELKATPSEEAIELSSGLATVTIRNNSSTRGGGIGSNGKVVLGNEHEYTESLTVTKHWDPGQTALSAPENATVWLTIDGHRVESAVLDESNGWTHTFEGLPLNSGATIEEDAPEGWTANYQREYNPDTRVISIVVTNEAVEATPAPTPTPTPMPAPTPTPTPMPEVTPTPDAPTTPEETTAPTPGTSPTTRPARMPRTGEDALEGLFGAVALVAACAGVQALRSHKRS</sequence>
<dbReference type="Gene3D" id="2.160.20.20">
    <property type="match status" value="1"/>
</dbReference>
<feature type="chain" id="PRO_5039219398" description="CNA-B domain-containing protein" evidence="2">
    <location>
        <begin position="26"/>
        <end position="834"/>
    </location>
</feature>
<evidence type="ECO:0000313" key="5">
    <source>
        <dbReference type="Proteomes" id="UP000017052"/>
    </source>
</evidence>
<dbReference type="SUPFAM" id="SSF51126">
    <property type="entry name" value="Pectin lyase-like"/>
    <property type="match status" value="2"/>
</dbReference>
<dbReference type="Gene3D" id="2.60.40.1140">
    <property type="entry name" value="Collagen-binding surface protein Cna, B-type domain"/>
    <property type="match status" value="1"/>
</dbReference>
<dbReference type="PANTHER" id="PTHR11319">
    <property type="entry name" value="G PROTEIN-COUPLED RECEPTOR-RELATED"/>
    <property type="match status" value="1"/>
</dbReference>
<evidence type="ECO:0000313" key="4">
    <source>
        <dbReference type="EMBL" id="ERK59083.1"/>
    </source>
</evidence>
<evidence type="ECO:0000259" key="3">
    <source>
        <dbReference type="Pfam" id="PF05738"/>
    </source>
</evidence>
<dbReference type="EMBL" id="ACVN02000125">
    <property type="protein sequence ID" value="ERK59083.1"/>
    <property type="molecule type" value="Genomic_DNA"/>
</dbReference>
<feature type="signal peptide" evidence="2">
    <location>
        <begin position="1"/>
        <end position="25"/>
    </location>
</feature>
<dbReference type="Proteomes" id="UP000017052">
    <property type="component" value="Unassembled WGS sequence"/>
</dbReference>
<dbReference type="SUPFAM" id="SSF49478">
    <property type="entry name" value="Cna protein B-type domain"/>
    <property type="match status" value="1"/>
</dbReference>
<dbReference type="RefSeq" id="WP_021797077.1">
    <property type="nucleotide sequence ID" value="NZ_ACVN02000125.1"/>
</dbReference>
<accession>U2RZY2</accession>
<name>U2RZY2_9ACTN</name>
<dbReference type="PANTHER" id="PTHR11319:SF35">
    <property type="entry name" value="OUTER MEMBRANE PROTEIN PMPC-RELATED"/>
    <property type="match status" value="1"/>
</dbReference>
<dbReference type="InterPro" id="IPR008454">
    <property type="entry name" value="Collagen-bd_Cna-like_B-typ_dom"/>
</dbReference>
<dbReference type="InterPro" id="IPR011050">
    <property type="entry name" value="Pectin_lyase_fold/virulence"/>
</dbReference>
<keyword evidence="2" id="KW-0732">Signal</keyword>
<feature type="compositionally biased region" description="Low complexity" evidence="1">
    <location>
        <begin position="780"/>
        <end position="799"/>
    </location>
</feature>
<dbReference type="AlphaFoldDB" id="U2RZY2"/>
<organism evidence="4 5">
    <name type="scientific">Propionibacterium acidifaciens F0233</name>
    <dbReference type="NCBI Taxonomy" id="553198"/>
    <lineage>
        <taxon>Bacteria</taxon>
        <taxon>Bacillati</taxon>
        <taxon>Actinomycetota</taxon>
        <taxon>Actinomycetes</taxon>
        <taxon>Propionibacteriales</taxon>
        <taxon>Propionibacteriaceae</taxon>
        <taxon>Propionibacterium</taxon>
    </lineage>
</organism>